<reference evidence="11 12" key="1">
    <citation type="submission" date="2016-05" db="EMBL/GenBank/DDBJ databases">
        <title>A degradative enzymes factory behind the ericoid mycorrhizal symbiosis.</title>
        <authorList>
            <consortium name="DOE Joint Genome Institute"/>
            <person name="Martino E."/>
            <person name="Morin E."/>
            <person name="Grelet G."/>
            <person name="Kuo A."/>
            <person name="Kohler A."/>
            <person name="Daghino S."/>
            <person name="Barry K."/>
            <person name="Choi C."/>
            <person name="Cichocki N."/>
            <person name="Clum A."/>
            <person name="Copeland A."/>
            <person name="Hainaut M."/>
            <person name="Haridas S."/>
            <person name="Labutti K."/>
            <person name="Lindquist E."/>
            <person name="Lipzen A."/>
            <person name="Khouja H.-R."/>
            <person name="Murat C."/>
            <person name="Ohm R."/>
            <person name="Olson A."/>
            <person name="Spatafora J."/>
            <person name="Veneault-Fourrey C."/>
            <person name="Henrissat B."/>
            <person name="Grigoriev I."/>
            <person name="Martin F."/>
            <person name="Perotto S."/>
        </authorList>
    </citation>
    <scope>NUCLEOTIDE SEQUENCE [LARGE SCALE GENOMIC DNA]</scope>
    <source>
        <strain evidence="11 12">UAMH 7357</strain>
    </source>
</reference>
<evidence type="ECO:0000256" key="2">
    <source>
        <dbReference type="ARBA" id="ARBA00009809"/>
    </source>
</evidence>
<evidence type="ECO:0000259" key="10">
    <source>
        <dbReference type="SMART" id="SM01029"/>
    </source>
</evidence>
<dbReference type="SUPFAM" id="SSF49785">
    <property type="entry name" value="Galactose-binding domain-like"/>
    <property type="match status" value="2"/>
</dbReference>
<dbReference type="Gene3D" id="2.102.20.10">
    <property type="entry name" value="Beta-galactosidase, domain 2"/>
    <property type="match status" value="1"/>
</dbReference>
<dbReference type="SMART" id="SM01029">
    <property type="entry name" value="BetaGal_dom2"/>
    <property type="match status" value="1"/>
</dbReference>
<dbReference type="InterPro" id="IPR001944">
    <property type="entry name" value="Glycoside_Hdrlase_35"/>
</dbReference>
<dbReference type="FunFam" id="3.20.20.80:FF:000040">
    <property type="entry name" value="Beta-galactosidase A"/>
    <property type="match status" value="1"/>
</dbReference>
<protein>
    <recommendedName>
        <fullName evidence="3 8">Beta-galactosidase</fullName>
        <ecNumber evidence="3 8">3.2.1.23</ecNumber>
    </recommendedName>
</protein>
<proteinExistence type="inferred from homology"/>
<dbReference type="OrthoDB" id="1657402at2759"/>
<evidence type="ECO:0000256" key="8">
    <source>
        <dbReference type="RuleBase" id="RU000675"/>
    </source>
</evidence>
<dbReference type="InterPro" id="IPR019801">
    <property type="entry name" value="Glyco_hydro_35_CS"/>
</dbReference>
<dbReference type="Proteomes" id="UP000235672">
    <property type="component" value="Unassembled WGS sequence"/>
</dbReference>
<dbReference type="Pfam" id="PF10435">
    <property type="entry name" value="BetaGal_dom2"/>
    <property type="match status" value="1"/>
</dbReference>
<dbReference type="FunFam" id="2.60.120.260:FF:000088">
    <property type="entry name" value="Beta-galactosidase A"/>
    <property type="match status" value="1"/>
</dbReference>
<evidence type="ECO:0000313" key="12">
    <source>
        <dbReference type="Proteomes" id="UP000235672"/>
    </source>
</evidence>
<evidence type="ECO:0000256" key="4">
    <source>
        <dbReference type="ARBA" id="ARBA00022729"/>
    </source>
</evidence>
<dbReference type="InterPro" id="IPR008979">
    <property type="entry name" value="Galactose-bd-like_sf"/>
</dbReference>
<dbReference type="GO" id="GO:0005975">
    <property type="term" value="P:carbohydrate metabolic process"/>
    <property type="evidence" value="ECO:0007669"/>
    <property type="project" value="InterPro"/>
</dbReference>
<dbReference type="PROSITE" id="PS01182">
    <property type="entry name" value="GLYCOSYL_HYDROL_F35"/>
    <property type="match status" value="1"/>
</dbReference>
<comment type="similarity">
    <text evidence="2 9">Belongs to the glycosyl hydrolase 35 family.</text>
</comment>
<keyword evidence="4" id="KW-0732">Signal</keyword>
<dbReference type="InterPro" id="IPR031330">
    <property type="entry name" value="Gly_Hdrlase_35_cat"/>
</dbReference>
<comment type="catalytic activity">
    <reaction evidence="1 8">
        <text>Hydrolysis of terminal non-reducing beta-D-galactose residues in beta-D-galactosides.</text>
        <dbReference type="EC" id="3.2.1.23"/>
    </reaction>
</comment>
<dbReference type="EC" id="3.2.1.23" evidence="3 8"/>
<dbReference type="SUPFAM" id="SSF51445">
    <property type="entry name" value="(Trans)glycosidases"/>
    <property type="match status" value="1"/>
</dbReference>
<evidence type="ECO:0000256" key="1">
    <source>
        <dbReference type="ARBA" id="ARBA00001412"/>
    </source>
</evidence>
<dbReference type="InterPro" id="IPR025300">
    <property type="entry name" value="BetaGal_jelly_roll_dom"/>
</dbReference>
<dbReference type="SUPFAM" id="SSF117100">
    <property type="entry name" value="Beta-galactosidase LacA, domain 3"/>
    <property type="match status" value="1"/>
</dbReference>
<dbReference type="PRINTS" id="PR00742">
    <property type="entry name" value="GLHYDRLASE35"/>
</dbReference>
<dbReference type="GO" id="GO:0004565">
    <property type="term" value="F:beta-galactosidase activity"/>
    <property type="evidence" value="ECO:0007669"/>
    <property type="project" value="UniProtKB-EC"/>
</dbReference>
<dbReference type="Gene3D" id="3.20.20.80">
    <property type="entry name" value="Glycosidases"/>
    <property type="match status" value="1"/>
</dbReference>
<keyword evidence="6" id="KW-0325">Glycoprotein</keyword>
<dbReference type="Pfam" id="PF13364">
    <property type="entry name" value="BetaGal_ABD2"/>
    <property type="match status" value="2"/>
</dbReference>
<keyword evidence="12" id="KW-1185">Reference proteome</keyword>
<dbReference type="Pfam" id="PF01301">
    <property type="entry name" value="Glyco_hydro_35"/>
    <property type="match status" value="1"/>
</dbReference>
<organism evidence="11 12">
    <name type="scientific">Hyaloscypha hepaticicola</name>
    <dbReference type="NCBI Taxonomy" id="2082293"/>
    <lineage>
        <taxon>Eukaryota</taxon>
        <taxon>Fungi</taxon>
        <taxon>Dikarya</taxon>
        <taxon>Ascomycota</taxon>
        <taxon>Pezizomycotina</taxon>
        <taxon>Leotiomycetes</taxon>
        <taxon>Helotiales</taxon>
        <taxon>Hyaloscyphaceae</taxon>
        <taxon>Hyaloscypha</taxon>
    </lineage>
</organism>
<dbReference type="InterPro" id="IPR037110">
    <property type="entry name" value="Betagal_dom2_sf"/>
</dbReference>
<keyword evidence="5 8" id="KW-0378">Hydrolase</keyword>
<dbReference type="EMBL" id="KZ613510">
    <property type="protein sequence ID" value="PMD15761.1"/>
    <property type="molecule type" value="Genomic_DNA"/>
</dbReference>
<sequence>MKFLQTFACLAAQYAITASIGGKTGVLIRGPEDPEKRAALQSIVTWDKHSLSVNGERIMIYSGEFHPYRLPVPSLWLDVFQKIKAMGFNCVSFYVHWALLEGKQGDFSAEGVFAFEPFFQAATDAGIYLIARPGPYINAEVSGGGFPGWLQRVKGVLRTSASDYLAATDNYVASISAIIAKAQITNGGPVILWQPENEYSSWVDGQSENPAYMQYVENQARNAGIVVPFISNDAGPDGHNVPGSGTGAVDIYGHDGYPLGFSCGSPTNWPAGALPTNYRAKHLSQSPNTPYSIDEFQGGSFDPWGGHGYDNCAALLNMEFERVFYKNNYAAGVAIMNIYMTYGGTNWGNLGHPGGYTSYDYGSAITENRLITREKYSEAKLQAQFLKVSPAYLTAIAGTNDSTTYTNTTDLTVTPVVGNGTETSFFVLRHTAYENTASTQYTLKLPTSAGTLSIPTLGGSLTLNGRDSKIHVTDYDVGGTTLLYSTAEVFTWKKFTSKTVLILYGGPGELHETAIKSTTSAVTIEGAGVTTKSTSGTVTLQWTTSATRRIVQLGTVYIYLLDRNSAYNYWVPDLSGSGSTPAYGTSLQNPESVIIKAGYLIRNVTTTSTGLYLNGDFNATTPIEVIGAASGLTALYVNGQKLSFTTNNYGVWSSSVAYNSPSLGLPSLSSLTWSYIDALPELQTSYSDKSWNFADYTTSNNTLRSLTTPTSLYSSDYGYHTGYLLYRGQFTATGAENSFTIETQGGSGFGSSVWLGSSYLGSWTGSTAEGRNNTYTVPTLTAGKVYVFTVLIDNMGLDENWSITYADRTRGPLNEGGLYPERQGFHQPNPPSSTWATGNPTDGITAPGVRFYTATFTLAIPAGYDIPLYFVFTDTTSPAADYRVQLYVNGYQFGKYTNNVGPEKSFPVPEGILNYRGTNTIAVTLWAQQAGGANVGGLTLVAGTPVLSSLGTVSLVSMPAYTSRAGAY</sequence>
<dbReference type="Gene3D" id="2.60.120.260">
    <property type="entry name" value="Galactose-binding domain-like"/>
    <property type="match status" value="2"/>
</dbReference>
<keyword evidence="7 8" id="KW-0326">Glycosidase</keyword>
<dbReference type="FunFam" id="2.102.20.10:FF:000001">
    <property type="entry name" value="Beta-galactosidase A"/>
    <property type="match status" value="1"/>
</dbReference>
<dbReference type="InterPro" id="IPR018954">
    <property type="entry name" value="Betagal_dom2"/>
</dbReference>
<dbReference type="Pfam" id="PF13363">
    <property type="entry name" value="BetaGal_dom3"/>
    <property type="match status" value="1"/>
</dbReference>
<evidence type="ECO:0000256" key="7">
    <source>
        <dbReference type="ARBA" id="ARBA00023295"/>
    </source>
</evidence>
<accession>A0A2J6PP05</accession>
<evidence type="ECO:0000256" key="9">
    <source>
        <dbReference type="RuleBase" id="RU003679"/>
    </source>
</evidence>
<dbReference type="SUPFAM" id="SSF51011">
    <property type="entry name" value="Glycosyl hydrolase domain"/>
    <property type="match status" value="1"/>
</dbReference>
<dbReference type="InterPro" id="IPR017853">
    <property type="entry name" value="GH"/>
</dbReference>
<evidence type="ECO:0000256" key="5">
    <source>
        <dbReference type="ARBA" id="ARBA00022801"/>
    </source>
</evidence>
<dbReference type="InterPro" id="IPR025972">
    <property type="entry name" value="BetaGal_dom3"/>
</dbReference>
<name>A0A2J6PP05_9HELO</name>
<dbReference type="InterPro" id="IPR036833">
    <property type="entry name" value="BetaGal_dom3_sf"/>
</dbReference>
<gene>
    <name evidence="11" type="ORF">NA56DRAFT_732134</name>
</gene>
<dbReference type="AlphaFoldDB" id="A0A2J6PP05"/>
<evidence type="ECO:0000256" key="6">
    <source>
        <dbReference type="ARBA" id="ARBA00023180"/>
    </source>
</evidence>
<dbReference type="FunFam" id="2.60.390.10:FF:000001">
    <property type="entry name" value="Beta-galactosidase A"/>
    <property type="match status" value="1"/>
</dbReference>
<feature type="domain" description="Beta-galactosidase" evidence="10">
    <location>
        <begin position="392"/>
        <end position="569"/>
    </location>
</feature>
<dbReference type="STRING" id="1745343.A0A2J6PP05"/>
<evidence type="ECO:0000313" key="11">
    <source>
        <dbReference type="EMBL" id="PMD15761.1"/>
    </source>
</evidence>
<dbReference type="PANTHER" id="PTHR23421">
    <property type="entry name" value="BETA-GALACTOSIDASE RELATED"/>
    <property type="match status" value="1"/>
</dbReference>
<evidence type="ECO:0000256" key="3">
    <source>
        <dbReference type="ARBA" id="ARBA00012756"/>
    </source>
</evidence>
<dbReference type="Gene3D" id="2.60.390.10">
    <property type="entry name" value="Beta-galactosidase, domain 3"/>
    <property type="match status" value="1"/>
</dbReference>